<protein>
    <submittedName>
        <fullName evidence="4">Uncharacterized protein</fullName>
    </submittedName>
</protein>
<reference evidence="3 5" key="1">
    <citation type="journal article" date="2019" name="Emerg. Microbes Infect.">
        <title>Comprehensive subspecies identification of 175 nontuberculous mycobacteria species based on 7547 genomic profiles.</title>
        <authorList>
            <person name="Matsumoto Y."/>
            <person name="Kinjo T."/>
            <person name="Motooka D."/>
            <person name="Nabeya D."/>
            <person name="Jung N."/>
            <person name="Uechi K."/>
            <person name="Horii T."/>
            <person name="Iida T."/>
            <person name="Fujita J."/>
            <person name="Nakamura S."/>
        </authorList>
    </citation>
    <scope>NUCLEOTIDE SEQUENCE [LARGE SCALE GENOMIC DNA]</scope>
    <source>
        <strain evidence="3 5">JCM 13573</strain>
    </source>
</reference>
<sequence>MTEPPPSDEKPAEYPDQLPVSEPSETHRSDAQSELWKSSQDEPGMLNQSDADRPDTVQLVTGEPPSNAREHLQDEVPQASASGHPPVIFPLTSVPPGESKTSPSEGRGKRDKFEPRQWHWWLSVVLGPLVTIISVVVAVTALLINHSDNERALAATKLPSVNGSPGQPVSDIADQCSDSPSNIAGWGPDRPMVGRDTFLPWAGFNSNRFSPELGGDERNMFGGREVNSSQLWSNNLRVEANKTYVVRIYIHNNAADSAQTVATGTRVRISLPSCKGRRVAFNGFIYSPDAFPIQVWGGVNMTADSPFRVSYVVDSARLEGNFTLHGDGDRVVGTDFLAEPGQLVGQPLRDGNVRGGLANAMYFSILVRVSME</sequence>
<evidence type="ECO:0000256" key="1">
    <source>
        <dbReference type="SAM" id="MobiDB-lite"/>
    </source>
</evidence>
<keyword evidence="2" id="KW-0812">Transmembrane</keyword>
<evidence type="ECO:0000313" key="3">
    <source>
        <dbReference type="EMBL" id="GFG66976.1"/>
    </source>
</evidence>
<dbReference type="Proteomes" id="UP000465306">
    <property type="component" value="Unassembled WGS sequence"/>
</dbReference>
<proteinExistence type="predicted"/>
<dbReference type="EMBL" id="CP065047">
    <property type="protein sequence ID" value="QPI36977.1"/>
    <property type="molecule type" value="Genomic_DNA"/>
</dbReference>
<keyword evidence="2" id="KW-0472">Membrane</keyword>
<feature type="transmembrane region" description="Helical" evidence="2">
    <location>
        <begin position="120"/>
        <end position="144"/>
    </location>
</feature>
<dbReference type="Proteomes" id="UP000663583">
    <property type="component" value="Chromosome"/>
</dbReference>
<reference evidence="3" key="2">
    <citation type="submission" date="2020-02" db="EMBL/GenBank/DDBJ databases">
        <authorList>
            <person name="Matsumoto Y."/>
            <person name="Kinjo T."/>
            <person name="Motooka D."/>
            <person name="Nabeya D."/>
            <person name="Jung N."/>
            <person name="Uechi K."/>
            <person name="Horii T."/>
            <person name="Iida T."/>
            <person name="Fujita J."/>
            <person name="Nakamura S."/>
        </authorList>
    </citation>
    <scope>NUCLEOTIDE SEQUENCE</scope>
    <source>
        <strain evidence="3">JCM 13573</strain>
    </source>
</reference>
<name>A0AAX1J716_9MYCO</name>
<keyword evidence="5" id="KW-1185">Reference proteome</keyword>
<feature type="region of interest" description="Disordered" evidence="1">
    <location>
        <begin position="1"/>
        <end position="111"/>
    </location>
</feature>
<gene>
    <name evidence="4" type="ORF">I2456_21500</name>
    <name evidence="3" type="ORF">MKUB_44660</name>
</gene>
<reference evidence="4" key="3">
    <citation type="submission" date="2020-11" db="EMBL/GenBank/DDBJ databases">
        <title>Intraspecies plasmid and genomic variation of Mycobacterium kubicae revealed by the complete genome sequences of two clinical isolates.</title>
        <authorList>
            <person name="Hendrix J.R."/>
            <person name="Epperson L.E."/>
            <person name="Honda J.R."/>
            <person name="Strong M."/>
        </authorList>
    </citation>
    <scope>NUCLEOTIDE SEQUENCE</scope>
    <source>
        <strain evidence="4">JCM 13573</strain>
    </source>
</reference>
<evidence type="ECO:0000256" key="2">
    <source>
        <dbReference type="SAM" id="Phobius"/>
    </source>
</evidence>
<dbReference type="AlphaFoldDB" id="A0AAX1J716"/>
<evidence type="ECO:0000313" key="4">
    <source>
        <dbReference type="EMBL" id="QPI36977.1"/>
    </source>
</evidence>
<dbReference type="KEGG" id="mku:I2456_21500"/>
<organism evidence="4 6">
    <name type="scientific">Mycobacterium kubicae</name>
    <dbReference type="NCBI Taxonomy" id="120959"/>
    <lineage>
        <taxon>Bacteria</taxon>
        <taxon>Bacillati</taxon>
        <taxon>Actinomycetota</taxon>
        <taxon>Actinomycetes</taxon>
        <taxon>Mycobacteriales</taxon>
        <taxon>Mycobacteriaceae</taxon>
        <taxon>Mycobacterium</taxon>
        <taxon>Mycobacterium simiae complex</taxon>
    </lineage>
</organism>
<dbReference type="EMBL" id="BLKU01000005">
    <property type="protein sequence ID" value="GFG66976.1"/>
    <property type="molecule type" value="Genomic_DNA"/>
</dbReference>
<evidence type="ECO:0000313" key="6">
    <source>
        <dbReference type="Proteomes" id="UP000663583"/>
    </source>
</evidence>
<keyword evidence="2" id="KW-1133">Transmembrane helix</keyword>
<accession>A0AAX1J716</accession>
<dbReference type="RefSeq" id="WP_139823275.1">
    <property type="nucleotide sequence ID" value="NZ_BLKU01000005.1"/>
</dbReference>
<evidence type="ECO:0000313" key="5">
    <source>
        <dbReference type="Proteomes" id="UP000465306"/>
    </source>
</evidence>